<dbReference type="Proteomes" id="UP000887159">
    <property type="component" value="Unassembled WGS sequence"/>
</dbReference>
<dbReference type="InterPro" id="IPR002492">
    <property type="entry name" value="Transposase_Tc1-like"/>
</dbReference>
<evidence type="ECO:0000313" key="4">
    <source>
        <dbReference type="Proteomes" id="UP000887159"/>
    </source>
</evidence>
<dbReference type="PANTHER" id="PTHR23022">
    <property type="entry name" value="TRANSPOSABLE ELEMENT-RELATED"/>
    <property type="match status" value="1"/>
</dbReference>
<accession>A0A8X6V5P5</accession>
<dbReference type="EMBL" id="BMAU01021186">
    <property type="protein sequence ID" value="GFX95448.1"/>
    <property type="molecule type" value="Genomic_DNA"/>
</dbReference>
<protein>
    <submittedName>
        <fullName evidence="3">Transposable element Tc1 transposase</fullName>
    </submittedName>
</protein>
<dbReference type="Gene3D" id="1.10.10.10">
    <property type="entry name" value="Winged helix-like DNA-binding domain superfamily/Winged helix DNA-binding domain"/>
    <property type="match status" value="1"/>
</dbReference>
<comment type="subcellular location">
    <subcellularLocation>
        <location evidence="1">Nucleus</location>
    </subcellularLocation>
</comment>
<reference evidence="3" key="1">
    <citation type="submission" date="2020-08" db="EMBL/GenBank/DDBJ databases">
        <title>Multicomponent nature underlies the extraordinary mechanical properties of spider dragline silk.</title>
        <authorList>
            <person name="Kono N."/>
            <person name="Nakamura H."/>
            <person name="Mori M."/>
            <person name="Yoshida Y."/>
            <person name="Ohtoshi R."/>
            <person name="Malay A.D."/>
            <person name="Moran D.A.P."/>
            <person name="Tomita M."/>
            <person name="Numata K."/>
            <person name="Arakawa K."/>
        </authorList>
    </citation>
    <scope>NUCLEOTIDE SEQUENCE</scope>
</reference>
<dbReference type="GO" id="GO:0006313">
    <property type="term" value="P:DNA transposition"/>
    <property type="evidence" value="ECO:0007669"/>
    <property type="project" value="InterPro"/>
</dbReference>
<gene>
    <name evidence="3" type="primary">tc1a</name>
    <name evidence="3" type="ORF">TNCV_3685001</name>
</gene>
<comment type="caution">
    <text evidence="3">The sequence shown here is derived from an EMBL/GenBank/DDBJ whole genome shotgun (WGS) entry which is preliminary data.</text>
</comment>
<dbReference type="GO" id="GO:0003677">
    <property type="term" value="F:DNA binding"/>
    <property type="evidence" value="ECO:0007669"/>
    <property type="project" value="InterPro"/>
</dbReference>
<proteinExistence type="predicted"/>
<name>A0A8X6V5P5_TRICX</name>
<dbReference type="PANTHER" id="PTHR23022:SF135">
    <property type="entry name" value="SI:DKEY-77F5.3"/>
    <property type="match status" value="1"/>
</dbReference>
<dbReference type="Pfam" id="PF01498">
    <property type="entry name" value="HTH_Tnp_Tc3_2"/>
    <property type="match status" value="1"/>
</dbReference>
<dbReference type="SUPFAM" id="SSF46689">
    <property type="entry name" value="Homeodomain-like"/>
    <property type="match status" value="1"/>
</dbReference>
<dbReference type="GO" id="GO:0005634">
    <property type="term" value="C:nucleus"/>
    <property type="evidence" value="ECO:0007669"/>
    <property type="project" value="UniProtKB-SubCell"/>
</dbReference>
<dbReference type="InterPro" id="IPR052338">
    <property type="entry name" value="Transposase_5"/>
</dbReference>
<keyword evidence="4" id="KW-1185">Reference proteome</keyword>
<organism evidence="3 4">
    <name type="scientific">Trichonephila clavipes</name>
    <name type="common">Golden silk orbweaver</name>
    <name type="synonym">Nephila clavipes</name>
    <dbReference type="NCBI Taxonomy" id="2585209"/>
    <lineage>
        <taxon>Eukaryota</taxon>
        <taxon>Metazoa</taxon>
        <taxon>Ecdysozoa</taxon>
        <taxon>Arthropoda</taxon>
        <taxon>Chelicerata</taxon>
        <taxon>Arachnida</taxon>
        <taxon>Araneae</taxon>
        <taxon>Araneomorphae</taxon>
        <taxon>Entelegynae</taxon>
        <taxon>Araneoidea</taxon>
        <taxon>Nephilidae</taxon>
        <taxon>Trichonephila</taxon>
    </lineage>
</organism>
<dbReference type="InterPro" id="IPR036388">
    <property type="entry name" value="WH-like_DNA-bd_sf"/>
</dbReference>
<dbReference type="InterPro" id="IPR036397">
    <property type="entry name" value="RNaseH_sf"/>
</dbReference>
<dbReference type="GO" id="GO:0015074">
    <property type="term" value="P:DNA integration"/>
    <property type="evidence" value="ECO:0007669"/>
    <property type="project" value="InterPro"/>
</dbReference>
<sequence length="289" mass="32993">MAPKKSELPVSLRERVVSLRENGLGYREIGKKVNVCFSTVRYVTKRHKERGSPSNNLRSGRPKKLMKRHIIEEASKNPFVSAITLANDAASTSAVQICARNVLHDAHIYGRSPRKKPLITERNRLKRLEFTKEYINKPIDFWKNVIFSDESKFNIFKSDGRKLVWRKPCTAFHTKNVLPTVKHGGGSVTIWGCMASKGIETPGFELTTRRKQRRPRICDYDYSTSEDTSRLPVASSSRFEPRSNAGLSKFQVMNLSKISRGIGWNNVKKINHQLKTFERGLALIAVFFL</sequence>
<dbReference type="InterPro" id="IPR009057">
    <property type="entry name" value="Homeodomain-like_sf"/>
</dbReference>
<evidence type="ECO:0000259" key="2">
    <source>
        <dbReference type="Pfam" id="PF01498"/>
    </source>
</evidence>
<feature type="domain" description="Transposase Tc1-like" evidence="2">
    <location>
        <begin position="67"/>
        <end position="136"/>
    </location>
</feature>
<evidence type="ECO:0000313" key="3">
    <source>
        <dbReference type="EMBL" id="GFX95448.1"/>
    </source>
</evidence>
<dbReference type="AlphaFoldDB" id="A0A8X6V5P5"/>
<evidence type="ECO:0000256" key="1">
    <source>
        <dbReference type="ARBA" id="ARBA00004123"/>
    </source>
</evidence>
<dbReference type="Gene3D" id="3.30.420.10">
    <property type="entry name" value="Ribonuclease H-like superfamily/Ribonuclease H"/>
    <property type="match status" value="1"/>
</dbReference>